<keyword evidence="1" id="KW-0812">Transmembrane</keyword>
<dbReference type="AlphaFoldDB" id="A0AAE3H300"/>
<protein>
    <submittedName>
        <fullName evidence="2">Uncharacterized protein</fullName>
    </submittedName>
</protein>
<evidence type="ECO:0000256" key="1">
    <source>
        <dbReference type="SAM" id="Phobius"/>
    </source>
</evidence>
<sequence>MKKVIYLSVLFLLIISVESFGQCAMCRATVESNLSEGRGVIGTGLNFGILYLLSAPYLLVGGLIFLWFRIGKKELKERQALDKRLSEIYNK</sequence>
<feature type="transmembrane region" description="Helical" evidence="1">
    <location>
        <begin position="47"/>
        <end position="68"/>
    </location>
</feature>
<proteinExistence type="predicted"/>
<dbReference type="Proteomes" id="UP001204144">
    <property type="component" value="Unassembled WGS sequence"/>
</dbReference>
<keyword evidence="1" id="KW-0472">Membrane</keyword>
<name>A0AAE3H300_9BACT</name>
<organism evidence="2 3">
    <name type="scientific">Lacihabitans soyangensis</name>
    <dbReference type="NCBI Taxonomy" id="869394"/>
    <lineage>
        <taxon>Bacteria</taxon>
        <taxon>Pseudomonadati</taxon>
        <taxon>Bacteroidota</taxon>
        <taxon>Cytophagia</taxon>
        <taxon>Cytophagales</taxon>
        <taxon>Leadbetterellaceae</taxon>
        <taxon>Lacihabitans</taxon>
    </lineage>
</organism>
<keyword evidence="1" id="KW-1133">Transmembrane helix</keyword>
<comment type="caution">
    <text evidence="2">The sequence shown here is derived from an EMBL/GenBank/DDBJ whole genome shotgun (WGS) entry which is preliminary data.</text>
</comment>
<reference evidence="2 3" key="1">
    <citation type="submission" date="2018-11" db="EMBL/GenBank/DDBJ databases">
        <title>Novel bacteria species description.</title>
        <authorList>
            <person name="Han J.-H."/>
        </authorList>
    </citation>
    <scope>NUCLEOTIDE SEQUENCE [LARGE SCALE GENOMIC DNA]</scope>
    <source>
        <strain evidence="2 3">KCTC23259</strain>
    </source>
</reference>
<accession>A0AAE3H300</accession>
<gene>
    <name evidence="2" type="ORF">EGI31_03160</name>
</gene>
<dbReference type="RefSeq" id="WP_255035688.1">
    <property type="nucleotide sequence ID" value="NZ_RJUF01000004.1"/>
</dbReference>
<keyword evidence="3" id="KW-1185">Reference proteome</keyword>
<evidence type="ECO:0000313" key="2">
    <source>
        <dbReference type="EMBL" id="MCP9761940.1"/>
    </source>
</evidence>
<dbReference type="EMBL" id="RJUF01000004">
    <property type="protein sequence ID" value="MCP9761940.1"/>
    <property type="molecule type" value="Genomic_DNA"/>
</dbReference>
<evidence type="ECO:0000313" key="3">
    <source>
        <dbReference type="Proteomes" id="UP001204144"/>
    </source>
</evidence>